<dbReference type="Proteomes" id="UP000447434">
    <property type="component" value="Chromosome 19"/>
</dbReference>
<organism evidence="1 2">
    <name type="scientific">Lupinus albus</name>
    <name type="common">White lupine</name>
    <name type="synonym">Lupinus termis</name>
    <dbReference type="NCBI Taxonomy" id="3870"/>
    <lineage>
        <taxon>Eukaryota</taxon>
        <taxon>Viridiplantae</taxon>
        <taxon>Streptophyta</taxon>
        <taxon>Embryophyta</taxon>
        <taxon>Tracheophyta</taxon>
        <taxon>Spermatophyta</taxon>
        <taxon>Magnoliopsida</taxon>
        <taxon>eudicotyledons</taxon>
        <taxon>Gunneridae</taxon>
        <taxon>Pentapetalae</taxon>
        <taxon>rosids</taxon>
        <taxon>fabids</taxon>
        <taxon>Fabales</taxon>
        <taxon>Fabaceae</taxon>
        <taxon>Papilionoideae</taxon>
        <taxon>50 kb inversion clade</taxon>
        <taxon>genistoids sensu lato</taxon>
        <taxon>core genistoids</taxon>
        <taxon>Genisteae</taxon>
        <taxon>Lupinus</taxon>
    </lineage>
</organism>
<evidence type="ECO:0000313" key="1">
    <source>
        <dbReference type="EMBL" id="KAE9593128.1"/>
    </source>
</evidence>
<dbReference type="OrthoDB" id="1938140at2759"/>
<proteinExistence type="predicted"/>
<comment type="caution">
    <text evidence="1">The sequence shown here is derived from an EMBL/GenBank/DDBJ whole genome shotgun (WGS) entry which is preliminary data.</text>
</comment>
<name>A0A6A4P2H8_LUPAL</name>
<evidence type="ECO:0000313" key="2">
    <source>
        <dbReference type="Proteomes" id="UP000447434"/>
    </source>
</evidence>
<dbReference type="EMBL" id="WOCE01000019">
    <property type="protein sequence ID" value="KAE9593128.1"/>
    <property type="molecule type" value="Genomic_DNA"/>
</dbReference>
<sequence length="115" mass="12892">MESQRIGQMELSESGNSSHHVSYGVLHHGINIPTSSLMNQGSDFDFRELEEAMVLQGIKARNDEAKAALFTGRPAATLEMFPSWPMRYQQTPRVLVSFSLTSLSLTNKSIYIKML</sequence>
<gene>
    <name evidence="1" type="ORF">Lalb_Chr19g0136501</name>
</gene>
<protein>
    <submittedName>
        <fullName evidence="1">Uncharacterized protein</fullName>
    </submittedName>
</protein>
<accession>A0A6A4P2H8</accession>
<reference evidence="2" key="1">
    <citation type="journal article" date="2020" name="Nat. Commun.">
        <title>Genome sequence of the cluster root forming white lupin.</title>
        <authorList>
            <person name="Hufnagel B."/>
            <person name="Marques A."/>
            <person name="Soriano A."/>
            <person name="Marques L."/>
            <person name="Divol F."/>
            <person name="Doumas P."/>
            <person name="Sallet E."/>
            <person name="Mancinotti D."/>
            <person name="Carrere S."/>
            <person name="Marande W."/>
            <person name="Arribat S."/>
            <person name="Keller J."/>
            <person name="Huneau C."/>
            <person name="Blein T."/>
            <person name="Aime D."/>
            <person name="Laguerre M."/>
            <person name="Taylor J."/>
            <person name="Schubert V."/>
            <person name="Nelson M."/>
            <person name="Geu-Flores F."/>
            <person name="Crespi M."/>
            <person name="Gallardo-Guerrero K."/>
            <person name="Delaux P.-M."/>
            <person name="Salse J."/>
            <person name="Berges H."/>
            <person name="Guyot R."/>
            <person name="Gouzy J."/>
            <person name="Peret B."/>
        </authorList>
    </citation>
    <scope>NUCLEOTIDE SEQUENCE [LARGE SCALE GENOMIC DNA]</scope>
    <source>
        <strain evidence="2">cv. Amiga</strain>
    </source>
</reference>
<keyword evidence="2" id="KW-1185">Reference proteome</keyword>
<dbReference type="AlphaFoldDB" id="A0A6A4P2H8"/>